<protein>
    <recommendedName>
        <fullName evidence="3">SPOR domain-containing protein</fullName>
    </recommendedName>
</protein>
<dbReference type="PANTHER" id="PTHR38687:SF1">
    <property type="entry name" value="CELL DIVISION PROTEIN DEDD"/>
    <property type="match status" value="1"/>
</dbReference>
<dbReference type="InterPro" id="IPR007730">
    <property type="entry name" value="SPOR-like_dom"/>
</dbReference>
<dbReference type="InterPro" id="IPR036680">
    <property type="entry name" value="SPOR-like_sf"/>
</dbReference>
<dbReference type="SUPFAM" id="SSF110997">
    <property type="entry name" value="Sporulation related repeat"/>
    <property type="match status" value="1"/>
</dbReference>
<organism evidence="4 5">
    <name type="scientific">Aliikangiella coralliicola</name>
    <dbReference type="NCBI Taxonomy" id="2592383"/>
    <lineage>
        <taxon>Bacteria</taxon>
        <taxon>Pseudomonadati</taxon>
        <taxon>Pseudomonadota</taxon>
        <taxon>Gammaproteobacteria</taxon>
        <taxon>Oceanospirillales</taxon>
        <taxon>Pleioneaceae</taxon>
        <taxon>Aliikangiella</taxon>
    </lineage>
</organism>
<dbReference type="PROSITE" id="PS51724">
    <property type="entry name" value="SPOR"/>
    <property type="match status" value="1"/>
</dbReference>
<gene>
    <name evidence="4" type="ORF">FLL46_12870</name>
</gene>
<dbReference type="OrthoDB" id="7069135at2"/>
<accession>A0A545UCZ1</accession>
<keyword evidence="2" id="KW-1133">Transmembrane helix</keyword>
<reference evidence="4 5" key="1">
    <citation type="submission" date="2019-07" db="EMBL/GenBank/DDBJ databases">
        <title>Draft genome for Aliikangiella sp. M105.</title>
        <authorList>
            <person name="Wang G."/>
        </authorList>
    </citation>
    <scope>NUCLEOTIDE SEQUENCE [LARGE SCALE GENOMIC DNA]</scope>
    <source>
        <strain evidence="4 5">M105</strain>
    </source>
</reference>
<dbReference type="GO" id="GO:0032506">
    <property type="term" value="P:cytokinetic process"/>
    <property type="evidence" value="ECO:0007669"/>
    <property type="project" value="TreeGrafter"/>
</dbReference>
<evidence type="ECO:0000256" key="1">
    <source>
        <dbReference type="SAM" id="MobiDB-lite"/>
    </source>
</evidence>
<sequence>MVSFRVENKVENSLKQRIVGAIVLIALAVIFLPSILKEKSKTEPFQTQIPDKPASLVENKVPDEVVDDIQQTRKTLDKLENSQRKSKTTDQKSLADNQSNSSTSASQEKAVEPNTELSKSTKTEIKTVKSDVDKTVPAKVVPKKIVKQSPENQKVKTAAAETIGPQFKDAAWVIQVASFSSKDNAVRMVEKLKKAGHKAYRRKGTNGRNKSIYRIFVGPFIEKSRAAKDLDKVAKVTDNKGILLPFDPTRH</sequence>
<feature type="transmembrane region" description="Helical" evidence="2">
    <location>
        <begin position="18"/>
        <end position="36"/>
    </location>
</feature>
<evidence type="ECO:0000259" key="3">
    <source>
        <dbReference type="PROSITE" id="PS51724"/>
    </source>
</evidence>
<feature type="compositionally biased region" description="Basic and acidic residues" evidence="1">
    <location>
        <begin position="70"/>
        <end position="90"/>
    </location>
</feature>
<dbReference type="Gene3D" id="3.30.70.1070">
    <property type="entry name" value="Sporulation related repeat"/>
    <property type="match status" value="1"/>
</dbReference>
<evidence type="ECO:0000313" key="4">
    <source>
        <dbReference type="EMBL" id="TQV87336.1"/>
    </source>
</evidence>
<dbReference type="EMBL" id="VIKS01000008">
    <property type="protein sequence ID" value="TQV87336.1"/>
    <property type="molecule type" value="Genomic_DNA"/>
</dbReference>
<keyword evidence="5" id="KW-1185">Reference proteome</keyword>
<dbReference type="GO" id="GO:0042834">
    <property type="term" value="F:peptidoglycan binding"/>
    <property type="evidence" value="ECO:0007669"/>
    <property type="project" value="InterPro"/>
</dbReference>
<comment type="caution">
    <text evidence="4">The sequence shown here is derived from an EMBL/GenBank/DDBJ whole genome shotgun (WGS) entry which is preliminary data.</text>
</comment>
<evidence type="ECO:0000256" key="2">
    <source>
        <dbReference type="SAM" id="Phobius"/>
    </source>
</evidence>
<keyword evidence="2" id="KW-0472">Membrane</keyword>
<name>A0A545UCZ1_9GAMM</name>
<evidence type="ECO:0000313" key="5">
    <source>
        <dbReference type="Proteomes" id="UP000315439"/>
    </source>
</evidence>
<keyword evidence="2" id="KW-0812">Transmembrane</keyword>
<dbReference type="GO" id="GO:0030428">
    <property type="term" value="C:cell septum"/>
    <property type="evidence" value="ECO:0007669"/>
    <property type="project" value="TreeGrafter"/>
</dbReference>
<dbReference type="GO" id="GO:0032153">
    <property type="term" value="C:cell division site"/>
    <property type="evidence" value="ECO:0007669"/>
    <property type="project" value="TreeGrafter"/>
</dbReference>
<dbReference type="PANTHER" id="PTHR38687">
    <property type="entry name" value="CELL DIVISION PROTEIN DEDD-RELATED"/>
    <property type="match status" value="1"/>
</dbReference>
<dbReference type="Pfam" id="PF05036">
    <property type="entry name" value="SPOR"/>
    <property type="match status" value="1"/>
</dbReference>
<proteinExistence type="predicted"/>
<feature type="domain" description="SPOR" evidence="3">
    <location>
        <begin position="166"/>
        <end position="246"/>
    </location>
</feature>
<dbReference type="InterPro" id="IPR052521">
    <property type="entry name" value="Cell_div_SPOR-domain"/>
</dbReference>
<dbReference type="AlphaFoldDB" id="A0A545UCZ1"/>
<feature type="region of interest" description="Disordered" evidence="1">
    <location>
        <begin position="42"/>
        <end position="123"/>
    </location>
</feature>
<dbReference type="Proteomes" id="UP000315439">
    <property type="component" value="Unassembled WGS sequence"/>
</dbReference>
<feature type="compositionally biased region" description="Polar residues" evidence="1">
    <location>
        <begin position="91"/>
        <end position="107"/>
    </location>
</feature>